<organism evidence="3">
    <name type="scientific">Podospora anserina (strain S / ATCC MYA-4624 / DSM 980 / FGSC 10383)</name>
    <name type="common">Pleurage anserina</name>
    <dbReference type="NCBI Taxonomy" id="515849"/>
    <lineage>
        <taxon>Eukaryota</taxon>
        <taxon>Fungi</taxon>
        <taxon>Dikarya</taxon>
        <taxon>Ascomycota</taxon>
        <taxon>Pezizomycotina</taxon>
        <taxon>Sordariomycetes</taxon>
        <taxon>Sordariomycetidae</taxon>
        <taxon>Sordariales</taxon>
        <taxon>Podosporaceae</taxon>
        <taxon>Podospora</taxon>
        <taxon>Podospora anserina</taxon>
    </lineage>
</organism>
<dbReference type="SUPFAM" id="SSF48403">
    <property type="entry name" value="Ankyrin repeat"/>
    <property type="match status" value="1"/>
</dbReference>
<dbReference type="RefSeq" id="XP_001911487.1">
    <property type="nucleotide sequence ID" value="XM_001911452.1"/>
</dbReference>
<reference evidence="5" key="3">
    <citation type="journal article" date="2014" name="Genetics">
        <title>Maintaining two mating types: Structure of the mating type locus and its role in heterokaryosis in Podospora anserina.</title>
        <authorList>
            <person name="Grognet P."/>
            <person name="Bidard F."/>
            <person name="Kuchly C."/>
            <person name="Tong L.C.H."/>
            <person name="Coppin E."/>
            <person name="Benkhali J.A."/>
            <person name="Couloux A."/>
            <person name="Wincker P."/>
            <person name="Debuchy R."/>
            <person name="Silar P."/>
        </authorList>
    </citation>
    <scope>GENOME REANNOTATION</scope>
    <source>
        <strain evidence="5">S / ATCC MYA-4624 / DSM 980 / FGSC 10383</strain>
    </source>
</reference>
<keyword evidence="2" id="KW-0040">ANK repeat</keyword>
<reference evidence="3 5" key="1">
    <citation type="journal article" date="2008" name="Genome Biol.">
        <title>The genome sequence of the model ascomycete fungus Podospora anserina.</title>
        <authorList>
            <person name="Espagne E."/>
            <person name="Lespinet O."/>
            <person name="Malagnac F."/>
            <person name="Da Silva C."/>
            <person name="Jaillon O."/>
            <person name="Porcel B.M."/>
            <person name="Couloux A."/>
            <person name="Aury J.-M."/>
            <person name="Segurens B."/>
            <person name="Poulain J."/>
            <person name="Anthouard V."/>
            <person name="Grossetete S."/>
            <person name="Khalili H."/>
            <person name="Coppin E."/>
            <person name="Dequard-Chablat M."/>
            <person name="Picard M."/>
            <person name="Contamine V."/>
            <person name="Arnaise S."/>
            <person name="Bourdais A."/>
            <person name="Berteaux-Lecellier V."/>
            <person name="Gautheret D."/>
            <person name="de Vries R.P."/>
            <person name="Battaglia E."/>
            <person name="Coutinho P.M."/>
            <person name="Danchin E.G.J."/>
            <person name="Henrissat B."/>
            <person name="El Khoury R."/>
            <person name="Sainsard-Chanet A."/>
            <person name="Boivin A."/>
            <person name="Pinan-Lucarre B."/>
            <person name="Sellem C.H."/>
            <person name="Debuchy R."/>
            <person name="Wincker P."/>
            <person name="Weissenbach J."/>
            <person name="Silar P."/>
        </authorList>
    </citation>
    <scope>NUCLEOTIDE SEQUENCE [LARGE SCALE GENOMIC DNA]</scope>
    <source>
        <strain evidence="5">S / ATCC MYA-4624 / DSM 980 / FGSC 10383</strain>
        <strain evidence="3">S mat+</strain>
    </source>
</reference>
<dbReference type="PANTHER" id="PTHR24198">
    <property type="entry name" value="ANKYRIN REPEAT AND PROTEIN KINASE DOMAIN-CONTAINING PROTEIN"/>
    <property type="match status" value="1"/>
</dbReference>
<reference evidence="3" key="2">
    <citation type="submission" date="2008-07" db="EMBL/GenBank/DDBJ databases">
        <authorList>
            <person name="Genoscope - CEA"/>
        </authorList>
    </citation>
    <scope>NUCLEOTIDE SEQUENCE</scope>
    <source>
        <strain evidence="3">S mat+</strain>
    </source>
</reference>
<dbReference type="GeneID" id="6195383"/>
<keyword evidence="1" id="KW-0677">Repeat</keyword>
<sequence length="169" mass="19129">MEQKHDVVACYQRWSRRPLLGSVGCGSRSDLVWWERDNAALGCFLRPHTPNTEFLKKLFLYNLKVDDETDSENTPLHWIRERTTVEMVKLVIKRGYPMNAVAEDGITPLSQALWVKSLEVARYLILEEGADVNEGGTGLRGSSLHIACREPGLGLEWVKLLVEYGSSIN</sequence>
<dbReference type="InterPro" id="IPR002110">
    <property type="entry name" value="Ankyrin_rpt"/>
</dbReference>
<dbReference type="EMBL" id="CU640366">
    <property type="protein sequence ID" value="CAP73312.1"/>
    <property type="molecule type" value="Genomic_DNA"/>
</dbReference>
<dbReference type="InParanoid" id="B2B687"/>
<evidence type="ECO:0000313" key="3">
    <source>
        <dbReference type="EMBL" id="CAP73312.1"/>
    </source>
</evidence>
<dbReference type="OrthoDB" id="4589604at2759"/>
<dbReference type="PANTHER" id="PTHR24198:SF165">
    <property type="entry name" value="ANKYRIN REPEAT-CONTAINING PROTEIN-RELATED"/>
    <property type="match status" value="1"/>
</dbReference>
<dbReference type="SMART" id="SM00248">
    <property type="entry name" value="ANK"/>
    <property type="match status" value="2"/>
</dbReference>
<reference evidence="4" key="4">
    <citation type="submission" date="2014-09" db="EMBL/GenBank/DDBJ databases">
        <title>Maintaining two mating types: Structure of the mating type locus and its role in heterokaryosis in Podospora anserina.</title>
        <authorList>
            <person name="Grognet P."/>
            <person name="Bidard F."/>
            <person name="Kuchly C."/>
            <person name="Chan Ho Tong L."/>
            <person name="Coppin E."/>
            <person name="Ait Benkhali J."/>
            <person name="Couloux A."/>
            <person name="Wincker P."/>
            <person name="Debuchy R."/>
            <person name="Silar P."/>
        </authorList>
    </citation>
    <scope>NUCLEOTIDE SEQUENCE</scope>
</reference>
<proteinExistence type="predicted"/>
<keyword evidence="5" id="KW-1185">Reference proteome</keyword>
<dbReference type="Pfam" id="PF12796">
    <property type="entry name" value="Ank_2"/>
    <property type="match status" value="1"/>
</dbReference>
<evidence type="ECO:0000313" key="4">
    <source>
        <dbReference type="EMBL" id="CDP25715.1"/>
    </source>
</evidence>
<evidence type="ECO:0000256" key="1">
    <source>
        <dbReference type="ARBA" id="ARBA00022737"/>
    </source>
</evidence>
<evidence type="ECO:0000313" key="5">
    <source>
        <dbReference type="Proteomes" id="UP000001197"/>
    </source>
</evidence>
<protein>
    <submittedName>
        <fullName evidence="3">Podospora anserina S mat+ genomic DNA chromosome 2, supercontig 2</fullName>
    </submittedName>
</protein>
<dbReference type="Gene3D" id="1.25.40.20">
    <property type="entry name" value="Ankyrin repeat-containing domain"/>
    <property type="match status" value="1"/>
</dbReference>
<evidence type="ECO:0000256" key="2">
    <source>
        <dbReference type="ARBA" id="ARBA00023043"/>
    </source>
</evidence>
<accession>B2B687</accession>
<name>B2B687_PODAN</name>
<dbReference type="Proteomes" id="UP000001197">
    <property type="component" value="Chromosome 2"/>
</dbReference>
<dbReference type="EMBL" id="FO904937">
    <property type="protein sequence ID" value="CDP25715.1"/>
    <property type="molecule type" value="Genomic_DNA"/>
</dbReference>
<dbReference type="InterPro" id="IPR036770">
    <property type="entry name" value="Ankyrin_rpt-contain_sf"/>
</dbReference>
<dbReference type="STRING" id="515849.B2B687"/>
<dbReference type="AlphaFoldDB" id="B2B687"/>
<dbReference type="HOGENOM" id="CLU_1579200_0_0_1"/>
<dbReference type="KEGG" id="pan:PODANSg8529"/>
<gene>
    <name evidence="3" type="ORF">PODANS_2_7045</name>
</gene>
<dbReference type="VEuPathDB" id="FungiDB:PODANS_2_7045"/>